<dbReference type="Proteomes" id="UP000242502">
    <property type="component" value="Unassembled WGS sequence"/>
</dbReference>
<dbReference type="PROSITE" id="PS00455">
    <property type="entry name" value="AMP_BINDING"/>
    <property type="match status" value="1"/>
</dbReference>
<dbReference type="Gene3D" id="3.40.50.12780">
    <property type="entry name" value="N-terminal domain of ligase-like"/>
    <property type="match status" value="1"/>
</dbReference>
<dbReference type="InterPro" id="IPR000873">
    <property type="entry name" value="AMP-dep_synth/lig_dom"/>
</dbReference>
<dbReference type="Gene3D" id="1.10.1200.10">
    <property type="entry name" value="ACP-like"/>
    <property type="match status" value="1"/>
</dbReference>
<evidence type="ECO:0000256" key="2">
    <source>
        <dbReference type="ARBA" id="ARBA00022553"/>
    </source>
</evidence>
<feature type="domain" description="Carrier" evidence="3">
    <location>
        <begin position="456"/>
        <end position="531"/>
    </location>
</feature>
<sequence length="940" mass="105448">MLSIFRLNAIYFPIEPNYPPGRIESLLNHAKPRIIVSDLDNYQEHLRECCPIYTLEDILQSASDRSLSPAKFHPDNICYLLYTSGSTGNPKGAKVKYQGMVNHLFAKIADMKMDSTCILAQTASQCFDISIWQFLSPLLVGGRVEVFDDKIVREPRQLLRSIRDKNITIYETVPTLLEAMLDYLNYEGGQFNYFKSLEYLMVTGEAFPTSLCNRWFEYCKTAPIPVINAFGPTECSDDVAHFIAKKPIDSDIVTVPIGKPIINTKLYVVDESGYPVVLGAPGELWISGIGVGDGYLRNPEQTALSFIRNPFLDNNDHQLVYRTGDRVRRLPCGNLEFLGRINNVVKIRGNLVDLYEISSLLEQQAIVRRAVVLQDTVNSLSRLYAYLLLDKTDDSSHDEVINDLMTQLKHRLPTYMIPDDFIIIDNIPINVNGKINTAALPRPNHQKRLHEVELVKARDEIDHKLLSIWQNVFNSSDIGLKHNFFDLGGQSIQAIQIVARINVMFDTLINVSHLIQNPTIESLRASIENLAHTTSVKFVPPVPRIKDNAIKLTTTINDSTVNSVLGQIHSSAIGYLPRRLTTTTGLSRTEIKDALKHSLSIRNLYATHLGNIAHILIPMFEDELYTDTELLLENLELAAKLSLRLGSRVMSLTGIIPSATEYGVLVDKRLKLNNHETQVSTGHSVTTYAVVINIDKVLKCTNRTITREHVAFLGLGSVGSAVLRLMLSVMEQPKEITLCDLFSKEQELLTLRQELKNKFLFRGKINIISYHTPLSDVIYQASFIIGATNVPDILDVYQLTPGTIIIDDSAPHCIDTQKLSKRVNDFGDVLMVEGGIISLSKPITDYAYIPDSGDIKPIFENLASFRYSEYDLMGCILSGLLNTLKASVAPDIGPLETHVLIQQYRRLKSLEIFPAELSLMGAKLTQTTINRFNNMAEIVS</sequence>
<dbReference type="SUPFAM" id="SSF51735">
    <property type="entry name" value="NAD(P)-binding Rossmann-fold domains"/>
    <property type="match status" value="1"/>
</dbReference>
<dbReference type="InterPro" id="IPR009081">
    <property type="entry name" value="PP-bd_ACP"/>
</dbReference>
<keyword evidence="2" id="KW-0597">Phosphoprotein</keyword>
<evidence type="ECO:0000313" key="4">
    <source>
        <dbReference type="EMBL" id="ODS23830.1"/>
    </source>
</evidence>
<evidence type="ECO:0000256" key="1">
    <source>
        <dbReference type="ARBA" id="ARBA00022450"/>
    </source>
</evidence>
<dbReference type="GO" id="GO:0031177">
    <property type="term" value="F:phosphopantetheine binding"/>
    <property type="evidence" value="ECO:0007669"/>
    <property type="project" value="TreeGrafter"/>
</dbReference>
<accession>A0A1D2QQL6</accession>
<proteinExistence type="predicted"/>
<dbReference type="InterPro" id="IPR020845">
    <property type="entry name" value="AMP-binding_CS"/>
</dbReference>
<dbReference type="AlphaFoldDB" id="A0A1D2QQL6"/>
<keyword evidence="1" id="KW-0596">Phosphopantetheine</keyword>
<dbReference type="PANTHER" id="PTHR45527:SF1">
    <property type="entry name" value="FATTY ACID SYNTHASE"/>
    <property type="match status" value="1"/>
</dbReference>
<protein>
    <recommendedName>
        <fullName evidence="3">Carrier domain-containing protein</fullName>
    </recommendedName>
</protein>
<organism evidence="4 5">
    <name type="scientific">Candidatus Endobugula sertula</name>
    <name type="common">Bugula neritina bacterial symbiont</name>
    <dbReference type="NCBI Taxonomy" id="62101"/>
    <lineage>
        <taxon>Bacteria</taxon>
        <taxon>Pseudomonadati</taxon>
        <taxon>Pseudomonadota</taxon>
        <taxon>Gammaproteobacteria</taxon>
        <taxon>Cellvibrionales</taxon>
        <taxon>Cellvibrionaceae</taxon>
        <taxon>Candidatus Endobugula</taxon>
    </lineage>
</organism>
<gene>
    <name evidence="4" type="ORF">AB835_06715</name>
</gene>
<reference evidence="4 5" key="1">
    <citation type="journal article" date="2016" name="Appl. Environ. Microbiol.">
        <title>Lack of Overt Genome Reduction in the Bryostatin-Producing Bryozoan Symbiont "Candidatus Endobugula sertula".</title>
        <authorList>
            <person name="Miller I.J."/>
            <person name="Vanee N."/>
            <person name="Fong S.S."/>
            <person name="Lim-Fong G.E."/>
            <person name="Kwan J.C."/>
        </authorList>
    </citation>
    <scope>NUCLEOTIDE SEQUENCE [LARGE SCALE GENOMIC DNA]</scope>
    <source>
        <strain evidence="4">AB1-4</strain>
    </source>
</reference>
<dbReference type="STRING" id="62101.AB835_06715"/>
<dbReference type="SUPFAM" id="SSF47336">
    <property type="entry name" value="ACP-like"/>
    <property type="match status" value="1"/>
</dbReference>
<dbReference type="InterPro" id="IPR045851">
    <property type="entry name" value="AMP-bd_C_sf"/>
</dbReference>
<dbReference type="PROSITE" id="PS50075">
    <property type="entry name" value="CARRIER"/>
    <property type="match status" value="1"/>
</dbReference>
<name>A0A1D2QQL6_9GAMM</name>
<dbReference type="GO" id="GO:0043041">
    <property type="term" value="P:amino acid activation for nonribosomal peptide biosynthetic process"/>
    <property type="evidence" value="ECO:0007669"/>
    <property type="project" value="TreeGrafter"/>
</dbReference>
<dbReference type="EMBL" id="MDLC01000019">
    <property type="protein sequence ID" value="ODS23830.1"/>
    <property type="molecule type" value="Genomic_DNA"/>
</dbReference>
<dbReference type="InterPro" id="IPR036291">
    <property type="entry name" value="NAD(P)-bd_dom_sf"/>
</dbReference>
<dbReference type="InterPro" id="IPR036736">
    <property type="entry name" value="ACP-like_sf"/>
</dbReference>
<comment type="caution">
    <text evidence="4">The sequence shown here is derived from an EMBL/GenBank/DDBJ whole genome shotgun (WGS) entry which is preliminary data.</text>
</comment>
<evidence type="ECO:0000313" key="5">
    <source>
        <dbReference type="Proteomes" id="UP000242502"/>
    </source>
</evidence>
<dbReference type="Gene3D" id="3.40.50.720">
    <property type="entry name" value="NAD(P)-binding Rossmann-like Domain"/>
    <property type="match status" value="1"/>
</dbReference>
<dbReference type="SUPFAM" id="SSF56801">
    <property type="entry name" value="Acetyl-CoA synthetase-like"/>
    <property type="match status" value="1"/>
</dbReference>
<dbReference type="GO" id="GO:0044550">
    <property type="term" value="P:secondary metabolite biosynthetic process"/>
    <property type="evidence" value="ECO:0007669"/>
    <property type="project" value="TreeGrafter"/>
</dbReference>
<dbReference type="GO" id="GO:0005829">
    <property type="term" value="C:cytosol"/>
    <property type="evidence" value="ECO:0007669"/>
    <property type="project" value="TreeGrafter"/>
</dbReference>
<dbReference type="Pfam" id="PF00550">
    <property type="entry name" value="PP-binding"/>
    <property type="match status" value="1"/>
</dbReference>
<dbReference type="PANTHER" id="PTHR45527">
    <property type="entry name" value="NONRIBOSOMAL PEPTIDE SYNTHETASE"/>
    <property type="match status" value="1"/>
</dbReference>
<evidence type="ECO:0000259" key="3">
    <source>
        <dbReference type="PROSITE" id="PS50075"/>
    </source>
</evidence>
<dbReference type="Gene3D" id="3.30.300.30">
    <property type="match status" value="1"/>
</dbReference>
<dbReference type="CDD" id="cd05930">
    <property type="entry name" value="A_NRPS"/>
    <property type="match status" value="1"/>
</dbReference>
<dbReference type="InterPro" id="IPR042099">
    <property type="entry name" value="ANL_N_sf"/>
</dbReference>
<dbReference type="Pfam" id="PF00501">
    <property type="entry name" value="AMP-binding"/>
    <property type="match status" value="1"/>
</dbReference>